<feature type="transmembrane region" description="Helical" evidence="1">
    <location>
        <begin position="384"/>
        <end position="407"/>
    </location>
</feature>
<feature type="transmembrane region" description="Helical" evidence="1">
    <location>
        <begin position="154"/>
        <end position="173"/>
    </location>
</feature>
<feature type="transmembrane region" description="Helical" evidence="1">
    <location>
        <begin position="179"/>
        <end position="199"/>
    </location>
</feature>
<proteinExistence type="predicted"/>
<feature type="transmembrane region" description="Helical" evidence="1">
    <location>
        <begin position="270"/>
        <end position="291"/>
    </location>
</feature>
<keyword evidence="1" id="KW-1133">Transmembrane helix</keyword>
<protein>
    <submittedName>
        <fullName evidence="2">Uncharacterized protein</fullName>
    </submittedName>
</protein>
<comment type="caution">
    <text evidence="2">The sequence shown here is derived from an EMBL/GenBank/DDBJ whole genome shotgun (WGS) entry which is preliminary data.</text>
</comment>
<organism evidence="2 3">
    <name type="scientific">Blattamonas nauphoetae</name>
    <dbReference type="NCBI Taxonomy" id="2049346"/>
    <lineage>
        <taxon>Eukaryota</taxon>
        <taxon>Metamonada</taxon>
        <taxon>Preaxostyla</taxon>
        <taxon>Oxymonadida</taxon>
        <taxon>Blattamonas</taxon>
    </lineage>
</organism>
<feature type="transmembrane region" description="Helical" evidence="1">
    <location>
        <begin position="329"/>
        <end position="348"/>
    </location>
</feature>
<sequence length="411" mass="47254">MGFTNEVSVLFLPLHLPSHLLLLPLLLRLLHSRLCLCDLCEASFVQVHLLLVDGDVDGELLLVLLLLLLDHLGVLLDVVEVDGVEPLFSPPLELLLSEPLLTFFARLVLLLQSHVERLDALLLFEELLHPQILKQHLPPFCLFLPRLRLLVAHLDDLLALLLACLLVLFLRLLELVFDLLQLFLLPLSPLLVSFFLLFLQLLDSFHPFLDFLQLLVLLFCEFLRRLGWLFFSRSSSLRLSLPRRLGRCFGGCLGGLVLGCGFFEVDSSHLVVLFDSLLALLHFLFFDLILVDQLPAFLEILLLPLVDSRPDFIIRKLEDWIAAWRDREGGAGLFQILFRLLFSLLSFLRFPVCPRLCQKCLLSFLGFSLLLFPFHFFSFVFCCLSSWLCFTILTFRKFLGLLLLFFLRSLF</sequence>
<gene>
    <name evidence="2" type="ORF">BLNAU_6411</name>
</gene>
<feature type="transmembrane region" description="Helical" evidence="1">
    <location>
        <begin position="244"/>
        <end position="263"/>
    </location>
</feature>
<dbReference type="EMBL" id="JARBJD010000036">
    <property type="protein sequence ID" value="KAK2958642.1"/>
    <property type="molecule type" value="Genomic_DNA"/>
</dbReference>
<evidence type="ECO:0000313" key="3">
    <source>
        <dbReference type="Proteomes" id="UP001281761"/>
    </source>
</evidence>
<keyword evidence="1" id="KW-0472">Membrane</keyword>
<keyword evidence="1" id="KW-0812">Transmembrane</keyword>
<feature type="transmembrane region" description="Helical" evidence="1">
    <location>
        <begin position="360"/>
        <end position="378"/>
    </location>
</feature>
<keyword evidence="3" id="KW-1185">Reference proteome</keyword>
<evidence type="ECO:0000256" key="1">
    <source>
        <dbReference type="SAM" id="Phobius"/>
    </source>
</evidence>
<name>A0ABQ9Y4G9_9EUKA</name>
<evidence type="ECO:0000313" key="2">
    <source>
        <dbReference type="EMBL" id="KAK2958642.1"/>
    </source>
</evidence>
<dbReference type="Proteomes" id="UP001281761">
    <property type="component" value="Unassembled WGS sequence"/>
</dbReference>
<accession>A0ABQ9Y4G9</accession>
<reference evidence="2 3" key="1">
    <citation type="journal article" date="2022" name="bioRxiv">
        <title>Genomics of Preaxostyla Flagellates Illuminates Evolutionary Transitions and the Path Towards Mitochondrial Loss.</title>
        <authorList>
            <person name="Novak L.V.F."/>
            <person name="Treitli S.C."/>
            <person name="Pyrih J."/>
            <person name="Halakuc P."/>
            <person name="Pipaliya S.V."/>
            <person name="Vacek V."/>
            <person name="Brzon O."/>
            <person name="Soukal P."/>
            <person name="Eme L."/>
            <person name="Dacks J.B."/>
            <person name="Karnkowska A."/>
            <person name="Elias M."/>
            <person name="Hampl V."/>
        </authorList>
    </citation>
    <scope>NUCLEOTIDE SEQUENCE [LARGE SCALE GENOMIC DNA]</scope>
    <source>
        <strain evidence="2">NAU3</strain>
        <tissue evidence="2">Gut</tissue>
    </source>
</reference>